<comment type="cofactor">
    <cofactor evidence="10">
        <name>Mg(2+)</name>
        <dbReference type="ChEBI" id="CHEBI:18420"/>
    </cofactor>
</comment>
<comment type="miscellaneous">
    <text evidence="10">A single active site specifically recognizes both ATP and CTP and is responsible for their addition.</text>
</comment>
<dbReference type="Gene3D" id="3.30.70.1550">
    <property type="entry name" value="Archaeal tRNA CCA-adding enzyme catalytic domain"/>
    <property type="match status" value="1"/>
</dbReference>
<comment type="catalytic activity">
    <reaction evidence="10">
        <text>a tRNA with a 3' CCA end + 2 CTP + ATP = a tRNA with a 3' CCACCA end + 3 diphosphate</text>
        <dbReference type="Rhea" id="RHEA:76235"/>
        <dbReference type="Rhea" id="RHEA-COMP:10468"/>
        <dbReference type="Rhea" id="RHEA-COMP:18655"/>
        <dbReference type="ChEBI" id="CHEBI:30616"/>
        <dbReference type="ChEBI" id="CHEBI:33019"/>
        <dbReference type="ChEBI" id="CHEBI:37563"/>
        <dbReference type="ChEBI" id="CHEBI:83071"/>
        <dbReference type="ChEBI" id="CHEBI:195187"/>
    </reaction>
</comment>
<dbReference type="EC" id="2.7.7.72" evidence="10"/>
<sequence length="486" mass="55889">MTSPSHGGDPEFESQRAHTILFAQEVLKDVLRSIKPDQQETERLAHFVEFITKKVEEIAERLSIELEVMLVGSAARGTWIRGEHDLDLFLAFDPSETRAELELNGIEIGKAVVNEDYSDEEFHCVSYEKEYAEHPYIRATFEDREGSRYEVDIVPCFAVSDPTKIESAVDRTPFHNRYVLSKIRGIEDEVRLLKQFMKGMGVYGSELRRQGFSGYLTELLVIRYGSFLDVIKAAATSWKKGTRIDIESHGRYRGDDPLVVIDPVDPMRNVAAALSLDNLSRFIDGATRFLERPGIEFFFPPPPEEIDEDELREVINERGTRLLFIVFDRPPVVDDILFPQLRRSAQAVVDLLHREGFRMYRGAATWADSEHAVILLELEVSRLPGIKKHTGPPVWSRKHASRFRHKYKESRFGIYIENGRYVVEIKREHTDAKELLNARLREIALGKNLKKAPFAIIDGEEIMGVLKGKEFKVFLRGYFFSHRDCL</sequence>
<feature type="binding site" evidence="10">
    <location>
        <position position="194"/>
    </location>
    <ligand>
        <name>CTP</name>
        <dbReference type="ChEBI" id="CHEBI:37563"/>
    </ligand>
</feature>
<evidence type="ECO:0000313" key="14">
    <source>
        <dbReference type="EMBL" id="OFV66887.1"/>
    </source>
</evidence>
<evidence type="ECO:0000256" key="10">
    <source>
        <dbReference type="HAMAP-Rule" id="MF_01264"/>
    </source>
</evidence>
<dbReference type="CDD" id="cd05400">
    <property type="entry name" value="NT_2-5OAS_ClassI-CCAase"/>
    <property type="match status" value="1"/>
</dbReference>
<accession>A0A1F2P6D9</accession>
<dbReference type="GO" id="GO:0001680">
    <property type="term" value="P:tRNA 3'-terminal CCA addition"/>
    <property type="evidence" value="ECO:0007669"/>
    <property type="project" value="UniProtKB-UniRule"/>
</dbReference>
<feature type="binding site" evidence="10">
    <location>
        <position position="152"/>
    </location>
    <ligand>
        <name>Mg(2+)</name>
        <dbReference type="ChEBI" id="CHEBI:18420"/>
    </ligand>
</feature>
<evidence type="ECO:0000256" key="1">
    <source>
        <dbReference type="ARBA" id="ARBA00022679"/>
    </source>
</evidence>
<dbReference type="PANTHER" id="PTHR39643">
    <property type="entry name" value="CCA-ADDING ENZYME"/>
    <property type="match status" value="1"/>
</dbReference>
<dbReference type="SUPFAM" id="SSF81301">
    <property type="entry name" value="Nucleotidyltransferase"/>
    <property type="match status" value="1"/>
</dbReference>
<feature type="domain" description="Polymerase nucleotidyl transferase" evidence="11">
    <location>
        <begin position="54"/>
        <end position="175"/>
    </location>
</feature>
<evidence type="ECO:0000256" key="7">
    <source>
        <dbReference type="ARBA" id="ARBA00022840"/>
    </source>
</evidence>
<comment type="function">
    <text evidence="10">Catalyzes the addition and repair of the essential 3'-terminal CCA sequence in tRNAs without using a nucleic acid template. Adds these three nucleotides in the order of C, C, and A to the tRNA nucleotide-73, using CTP and ATP as substrates and producing inorganic pyrophosphate. tRNA 3'-terminal CCA addition is required both for tRNA processing and repair. Also involved in tRNA surveillance by mediating tandem CCA addition to generate a CCACCA at the 3' terminus of unstable tRNAs. While stable tRNAs receive only 3'-terminal CCA, unstable tRNAs are marked with CCACCA and rapidly degraded.</text>
</comment>
<dbReference type="Proteomes" id="UP000185779">
    <property type="component" value="Unassembled WGS sequence"/>
</dbReference>
<evidence type="ECO:0000256" key="5">
    <source>
        <dbReference type="ARBA" id="ARBA00022741"/>
    </source>
</evidence>
<evidence type="ECO:0000256" key="3">
    <source>
        <dbReference type="ARBA" id="ARBA00022695"/>
    </source>
</evidence>
<dbReference type="InterPro" id="IPR006116">
    <property type="entry name" value="NT_2-5OAS_ClassI-CCAase"/>
</dbReference>
<comment type="subunit">
    <text evidence="10">Homodimer.</text>
</comment>
<evidence type="ECO:0000259" key="13">
    <source>
        <dbReference type="Pfam" id="PF21133"/>
    </source>
</evidence>
<dbReference type="HAMAP" id="MF_01264">
    <property type="entry name" value="CCA_arch"/>
    <property type="match status" value="1"/>
</dbReference>
<dbReference type="InterPro" id="IPR043519">
    <property type="entry name" value="NT_sf"/>
</dbReference>
<feature type="binding site" evidence="10">
    <location>
        <position position="87"/>
    </location>
    <ligand>
        <name>Mg(2+)</name>
        <dbReference type="ChEBI" id="CHEBI:18420"/>
    </ligand>
</feature>
<feature type="binding site" evidence="10">
    <location>
        <position position="175"/>
    </location>
    <ligand>
        <name>CTP</name>
        <dbReference type="ChEBI" id="CHEBI:37563"/>
    </ligand>
</feature>
<comment type="catalytic activity">
    <reaction evidence="10">
        <text>a tRNA precursor + 2 CTP + ATP = a tRNA with a 3' CCA end + 3 diphosphate</text>
        <dbReference type="Rhea" id="RHEA:14433"/>
        <dbReference type="Rhea" id="RHEA-COMP:10465"/>
        <dbReference type="Rhea" id="RHEA-COMP:10468"/>
        <dbReference type="ChEBI" id="CHEBI:30616"/>
        <dbReference type="ChEBI" id="CHEBI:33019"/>
        <dbReference type="ChEBI" id="CHEBI:37563"/>
        <dbReference type="ChEBI" id="CHEBI:74896"/>
        <dbReference type="ChEBI" id="CHEBI:83071"/>
        <dbReference type="EC" id="2.7.7.72"/>
    </reaction>
</comment>
<feature type="binding site" evidence="10">
    <location>
        <position position="73"/>
    </location>
    <ligand>
        <name>ATP</name>
        <dbReference type="ChEBI" id="CHEBI:30616"/>
    </ligand>
</feature>
<dbReference type="AlphaFoldDB" id="A0A1F2P6D9"/>
<feature type="domain" description="CCA-adding enzyme C-terminal" evidence="13">
    <location>
        <begin position="318"/>
        <end position="452"/>
    </location>
</feature>
<dbReference type="GO" id="GO:0004810">
    <property type="term" value="F:CCA tRNA nucleotidyltransferase activity"/>
    <property type="evidence" value="ECO:0007669"/>
    <property type="project" value="UniProtKB-UniRule"/>
</dbReference>
<dbReference type="InterPro" id="IPR015329">
    <property type="entry name" value="tRNA_NucTransf2"/>
</dbReference>
<feature type="binding site" evidence="10">
    <location>
        <position position="76"/>
    </location>
    <ligand>
        <name>CTP</name>
        <dbReference type="ChEBI" id="CHEBI:37563"/>
    </ligand>
</feature>
<evidence type="ECO:0000256" key="6">
    <source>
        <dbReference type="ARBA" id="ARBA00022800"/>
    </source>
</evidence>
<dbReference type="GO" id="GO:0160016">
    <property type="term" value="F:CCACCA tRNA nucleotidyltransferase activity"/>
    <property type="evidence" value="ECO:0007669"/>
    <property type="project" value="RHEA"/>
</dbReference>
<dbReference type="EMBL" id="LYOR01000001">
    <property type="protein sequence ID" value="OFV66887.1"/>
    <property type="molecule type" value="Genomic_DNA"/>
</dbReference>
<dbReference type="GO" id="GO:0000287">
    <property type="term" value="F:magnesium ion binding"/>
    <property type="evidence" value="ECO:0007669"/>
    <property type="project" value="UniProtKB-UniRule"/>
</dbReference>
<feature type="binding site" evidence="10">
    <location>
        <position position="73"/>
    </location>
    <ligand>
        <name>CTP</name>
        <dbReference type="ChEBI" id="CHEBI:37563"/>
    </ligand>
</feature>
<dbReference type="Pfam" id="PF01909">
    <property type="entry name" value="NTP_transf_2"/>
    <property type="match status" value="1"/>
</dbReference>
<dbReference type="Gene3D" id="1.10.1410.30">
    <property type="entry name" value="CCA tRNA nucleotidyltransferase, domain 2"/>
    <property type="match status" value="1"/>
</dbReference>
<dbReference type="Gene3D" id="3.30.70.590">
    <property type="entry name" value="Poly(A) polymerase predicted RNA binding domain"/>
    <property type="match status" value="1"/>
</dbReference>
<keyword evidence="7 10" id="KW-0067">ATP-binding</keyword>
<dbReference type="SUPFAM" id="SSF81631">
    <property type="entry name" value="PAP/OAS1 substrate-binding domain"/>
    <property type="match status" value="1"/>
</dbReference>
<feature type="binding site" evidence="10">
    <location>
        <position position="203"/>
    </location>
    <ligand>
        <name>ATP</name>
        <dbReference type="ChEBI" id="CHEBI:30616"/>
    </ligand>
</feature>
<dbReference type="Pfam" id="PF21133">
    <property type="entry name" value="CAA_C"/>
    <property type="match status" value="1"/>
</dbReference>
<dbReference type="STRING" id="1839936.SBU_000180"/>
<dbReference type="Pfam" id="PF09249">
    <property type="entry name" value="tRNA_NucTransf2"/>
    <property type="match status" value="1"/>
</dbReference>
<dbReference type="SUPFAM" id="SSF55003">
    <property type="entry name" value="PAP/Archaeal CCA-adding enzyme, C-terminal domain"/>
    <property type="match status" value="1"/>
</dbReference>
<feature type="domain" description="tRNA nucleotidyltransferase substrate binding" evidence="12">
    <location>
        <begin position="188"/>
        <end position="299"/>
    </location>
</feature>
<dbReference type="PANTHER" id="PTHR39643:SF1">
    <property type="entry name" value="CCA-ADDING ENZYME"/>
    <property type="match status" value="1"/>
</dbReference>
<organism evidence="14 15">
    <name type="scientific">Candidatus Syntropharchaeum butanivorans</name>
    <dbReference type="NCBI Taxonomy" id="1839936"/>
    <lineage>
        <taxon>Archaea</taxon>
        <taxon>Methanobacteriati</taxon>
        <taxon>Methanobacteriota</taxon>
        <taxon>Stenosarchaea group</taxon>
        <taxon>Methanomicrobia</taxon>
        <taxon>Methanosarcinales</taxon>
        <taxon>ANME-2 cluster</taxon>
        <taxon>Candidatus Syntropharchaeum</taxon>
    </lineage>
</organism>
<keyword evidence="9 10" id="KW-0694">RNA-binding</keyword>
<evidence type="ECO:0000256" key="9">
    <source>
        <dbReference type="ARBA" id="ARBA00022884"/>
    </source>
</evidence>
<feature type="binding site" evidence="10">
    <location>
        <position position="85"/>
    </location>
    <ligand>
        <name>Mg(2+)</name>
        <dbReference type="ChEBI" id="CHEBI:18420"/>
    </ligand>
</feature>
<keyword evidence="3 10" id="KW-0548">Nucleotidyltransferase</keyword>
<dbReference type="InterPro" id="IPR042090">
    <property type="entry name" value="CCA_tRNA_nucleotrans_2"/>
</dbReference>
<dbReference type="InterPro" id="IPR002934">
    <property type="entry name" value="Polymerase_NTP_transf_dom"/>
</dbReference>
<evidence type="ECO:0000259" key="12">
    <source>
        <dbReference type="Pfam" id="PF09249"/>
    </source>
</evidence>
<keyword evidence="15" id="KW-1185">Reference proteome</keyword>
<comment type="caution">
    <text evidence="14">The sequence shown here is derived from an EMBL/GenBank/DDBJ whole genome shotgun (WGS) entry which is preliminary data.</text>
</comment>
<feature type="binding site" evidence="10">
    <location>
        <position position="194"/>
    </location>
    <ligand>
        <name>ATP</name>
        <dbReference type="ChEBI" id="CHEBI:30616"/>
    </ligand>
</feature>
<keyword evidence="4 10" id="KW-0479">Metal-binding</keyword>
<dbReference type="InterPro" id="IPR048833">
    <property type="entry name" value="CAA_C"/>
</dbReference>
<evidence type="ECO:0000256" key="4">
    <source>
        <dbReference type="ARBA" id="ARBA00022723"/>
    </source>
</evidence>
<protein>
    <recommendedName>
        <fullName evidence="10">CCA-adding enzyme</fullName>
        <ecNumber evidence="10">2.7.7.72</ecNumber>
    </recommendedName>
    <alternativeName>
        <fullName evidence="10">CCA tRNA nucleotidyltransferase</fullName>
    </alternativeName>
    <alternativeName>
        <fullName evidence="10">tRNA CCA-pyrophosphorylase</fullName>
    </alternativeName>
    <alternativeName>
        <fullName evidence="10">tRNA adenylyl-/cytidylyl- transferase</fullName>
    </alternativeName>
    <alternativeName>
        <fullName evidence="10">tRNA nucleotidyltransferase</fullName>
    </alternativeName>
    <alternativeName>
        <fullName evidence="10">tRNA-NT</fullName>
    </alternativeName>
</protein>
<evidence type="ECO:0000259" key="11">
    <source>
        <dbReference type="Pfam" id="PF01909"/>
    </source>
</evidence>
<dbReference type="GO" id="GO:0000049">
    <property type="term" value="F:tRNA binding"/>
    <property type="evidence" value="ECO:0007669"/>
    <property type="project" value="UniProtKB-UniRule"/>
</dbReference>
<evidence type="ECO:0000256" key="2">
    <source>
        <dbReference type="ARBA" id="ARBA00022694"/>
    </source>
</evidence>
<dbReference type="PIRSF" id="PIRSF005335">
    <property type="entry name" value="CCA_arch"/>
    <property type="match status" value="1"/>
</dbReference>
<keyword evidence="6 10" id="KW-0692">RNA repair</keyword>
<name>A0A1F2P6D9_9EURY</name>
<evidence type="ECO:0000256" key="8">
    <source>
        <dbReference type="ARBA" id="ARBA00022842"/>
    </source>
</evidence>
<evidence type="ECO:0000313" key="15">
    <source>
        <dbReference type="Proteomes" id="UP000185779"/>
    </source>
</evidence>
<feature type="binding site" evidence="10">
    <location>
        <position position="175"/>
    </location>
    <ligand>
        <name>ATP</name>
        <dbReference type="ChEBI" id="CHEBI:30616"/>
    </ligand>
</feature>
<dbReference type="PROSITE" id="PS50152">
    <property type="entry name" value="25A_SYNTH_3"/>
    <property type="match status" value="1"/>
</dbReference>
<keyword evidence="2 10" id="KW-0819">tRNA processing</keyword>
<dbReference type="GO" id="GO:0005524">
    <property type="term" value="F:ATP binding"/>
    <property type="evidence" value="ECO:0007669"/>
    <property type="project" value="UniProtKB-UniRule"/>
</dbReference>
<proteinExistence type="inferred from homology"/>
<feature type="binding site" evidence="10">
    <location>
        <position position="76"/>
    </location>
    <ligand>
        <name>ATP</name>
        <dbReference type="ChEBI" id="CHEBI:30616"/>
    </ligand>
</feature>
<dbReference type="Gene3D" id="3.30.460.10">
    <property type="entry name" value="Beta Polymerase, domain 2"/>
    <property type="match status" value="1"/>
</dbReference>
<dbReference type="InterPro" id="IPR011068">
    <property type="entry name" value="NuclTrfase_I-like_C"/>
</dbReference>
<keyword evidence="1 10" id="KW-0808">Transferase</keyword>
<keyword evidence="5 10" id="KW-0547">Nucleotide-binding</keyword>
<dbReference type="NCBIfam" id="TIGR03671">
    <property type="entry name" value="cca_archaeal"/>
    <property type="match status" value="1"/>
</dbReference>
<feature type="binding site" evidence="10">
    <location>
        <position position="203"/>
    </location>
    <ligand>
        <name>CTP</name>
        <dbReference type="ChEBI" id="CHEBI:37563"/>
    </ligand>
</feature>
<dbReference type="GO" id="GO:0042245">
    <property type="term" value="P:RNA repair"/>
    <property type="evidence" value="ECO:0007669"/>
    <property type="project" value="UniProtKB-KW"/>
</dbReference>
<dbReference type="InterPro" id="IPR008229">
    <property type="entry name" value="CCA-adding_arc"/>
</dbReference>
<comment type="similarity">
    <text evidence="10">Belongs to the tRNA nucleotidyltransferase/poly(A) polymerase family. Archaeal CCA-adding enzyme subfamily.</text>
</comment>
<keyword evidence="8 10" id="KW-0460">Magnesium</keyword>
<reference evidence="14" key="1">
    <citation type="submission" date="2016-05" db="EMBL/GenBank/DDBJ databases">
        <title>Microbial consortia oxidize butane by reversing methanogenesis.</title>
        <authorList>
            <person name="Laso-Perez R."/>
            <person name="Richter M."/>
            <person name="Wegener G."/>
            <person name="Musat F."/>
        </authorList>
    </citation>
    <scope>NUCLEOTIDE SEQUENCE [LARGE SCALE GENOMIC DNA]</scope>
    <source>
        <strain evidence="14">BOX1</strain>
    </source>
</reference>
<gene>
    <name evidence="10" type="primary">cca</name>
    <name evidence="14" type="ORF">SBU_000180</name>
</gene>